<feature type="compositionally biased region" description="Basic residues" evidence="1">
    <location>
        <begin position="44"/>
        <end position="54"/>
    </location>
</feature>
<name>A0A2U1KDM9_ARTAN</name>
<dbReference type="AlphaFoldDB" id="A0A2U1KDM9"/>
<protein>
    <submittedName>
        <fullName evidence="2">Uncharacterized protein</fullName>
    </submittedName>
</protein>
<gene>
    <name evidence="2" type="ORF">CTI12_AA614910</name>
</gene>
<reference evidence="2 3" key="1">
    <citation type="journal article" date="2018" name="Mol. Plant">
        <title>The genome of Artemisia annua provides insight into the evolution of Asteraceae family and artemisinin biosynthesis.</title>
        <authorList>
            <person name="Shen Q."/>
            <person name="Zhang L."/>
            <person name="Liao Z."/>
            <person name="Wang S."/>
            <person name="Yan T."/>
            <person name="Shi P."/>
            <person name="Liu M."/>
            <person name="Fu X."/>
            <person name="Pan Q."/>
            <person name="Wang Y."/>
            <person name="Lv Z."/>
            <person name="Lu X."/>
            <person name="Zhang F."/>
            <person name="Jiang W."/>
            <person name="Ma Y."/>
            <person name="Chen M."/>
            <person name="Hao X."/>
            <person name="Li L."/>
            <person name="Tang Y."/>
            <person name="Lv G."/>
            <person name="Zhou Y."/>
            <person name="Sun X."/>
            <person name="Brodelius P.E."/>
            <person name="Rose J.K.C."/>
            <person name="Tang K."/>
        </authorList>
    </citation>
    <scope>NUCLEOTIDE SEQUENCE [LARGE SCALE GENOMIC DNA]</scope>
    <source>
        <strain evidence="3">cv. Huhao1</strain>
        <tissue evidence="2">Leaf</tissue>
    </source>
</reference>
<organism evidence="2 3">
    <name type="scientific">Artemisia annua</name>
    <name type="common">Sweet wormwood</name>
    <dbReference type="NCBI Taxonomy" id="35608"/>
    <lineage>
        <taxon>Eukaryota</taxon>
        <taxon>Viridiplantae</taxon>
        <taxon>Streptophyta</taxon>
        <taxon>Embryophyta</taxon>
        <taxon>Tracheophyta</taxon>
        <taxon>Spermatophyta</taxon>
        <taxon>Magnoliopsida</taxon>
        <taxon>eudicotyledons</taxon>
        <taxon>Gunneridae</taxon>
        <taxon>Pentapetalae</taxon>
        <taxon>asterids</taxon>
        <taxon>campanulids</taxon>
        <taxon>Asterales</taxon>
        <taxon>Asteraceae</taxon>
        <taxon>Asteroideae</taxon>
        <taxon>Anthemideae</taxon>
        <taxon>Artemisiinae</taxon>
        <taxon>Artemisia</taxon>
    </lineage>
</organism>
<dbReference type="EMBL" id="PKPP01021257">
    <property type="protein sequence ID" value="PWA34877.1"/>
    <property type="molecule type" value="Genomic_DNA"/>
</dbReference>
<evidence type="ECO:0000313" key="3">
    <source>
        <dbReference type="Proteomes" id="UP000245207"/>
    </source>
</evidence>
<evidence type="ECO:0000256" key="1">
    <source>
        <dbReference type="SAM" id="MobiDB-lite"/>
    </source>
</evidence>
<sequence length="330" mass="37711">MTAVSSIAQRKTSKCNQNTNAASSSISKTTNVRNNTQTPVATKRVYKPRGKTRARNVSPSEVHTIDFQNDGSLNHLPEIQKSGERCETKVNAIIPEIIATVKDVLDNLNPLVKNFRVARDRYKENQQADFKLKLIGKRDKDGRQYNMPTMSEVAGLIVGDEESCKHDRDIVLQTQAGLVLTDEQKKNFCLFQIELLLRSNNSSLRKFEGMPYPDDASILSSNNRLIHDELAYNTEELKQEHVRLEASLNDQQKKMCEDWSLRKIENEFVLNSFVEQIEIGHALDIYLVHSRYPTLIDTNTQRWLHRNWGKSGFISGHSEAKRRKSNKARG</sequence>
<dbReference type="PANTHER" id="PTHR45786">
    <property type="entry name" value="DNA BINDING PROTEIN-LIKE"/>
    <property type="match status" value="1"/>
</dbReference>
<dbReference type="OrthoDB" id="2423392at2759"/>
<accession>A0A2U1KDM9</accession>
<comment type="caution">
    <text evidence="2">The sequence shown here is derived from an EMBL/GenBank/DDBJ whole genome shotgun (WGS) entry which is preliminary data.</text>
</comment>
<keyword evidence="3" id="KW-1185">Reference proteome</keyword>
<proteinExistence type="predicted"/>
<feature type="region of interest" description="Disordered" evidence="1">
    <location>
        <begin position="1"/>
        <end position="59"/>
    </location>
</feature>
<dbReference type="Proteomes" id="UP000245207">
    <property type="component" value="Unassembled WGS sequence"/>
</dbReference>
<evidence type="ECO:0000313" key="2">
    <source>
        <dbReference type="EMBL" id="PWA34877.1"/>
    </source>
</evidence>
<dbReference type="PANTHER" id="PTHR45786:SF66">
    <property type="entry name" value="HOOK MOTIF PROTEIN, PUTATIVE-RELATED"/>
    <property type="match status" value="1"/>
</dbReference>
<feature type="compositionally biased region" description="Polar residues" evidence="1">
    <location>
        <begin position="1"/>
        <end position="40"/>
    </location>
</feature>